<proteinExistence type="inferred from homology"/>
<evidence type="ECO:0000313" key="6">
    <source>
        <dbReference type="EMBL" id="OXM14169.1"/>
    </source>
</evidence>
<dbReference type="Proteomes" id="UP000215145">
    <property type="component" value="Unassembled WGS sequence"/>
</dbReference>
<evidence type="ECO:0000256" key="2">
    <source>
        <dbReference type="ARBA" id="ARBA00022801"/>
    </source>
</evidence>
<keyword evidence="7" id="KW-1185">Reference proteome</keyword>
<dbReference type="Pfam" id="PF19567">
    <property type="entry name" value="CpsB_CapC"/>
    <property type="match status" value="1"/>
</dbReference>
<dbReference type="EC" id="3.1.3.48" evidence="5"/>
<dbReference type="GO" id="GO:0004725">
    <property type="term" value="F:protein tyrosine phosphatase activity"/>
    <property type="evidence" value="ECO:0007669"/>
    <property type="project" value="UniProtKB-UniRule"/>
</dbReference>
<name>A0A229NX26_9BACL</name>
<keyword evidence="2 5" id="KW-0378">Hydrolase</keyword>
<dbReference type="GO" id="GO:0030145">
    <property type="term" value="F:manganese ion binding"/>
    <property type="evidence" value="ECO:0007669"/>
    <property type="project" value="UniProtKB-UniRule"/>
</dbReference>
<comment type="catalytic activity">
    <reaction evidence="4 5">
        <text>O-phospho-L-tyrosyl-[protein] + H2O = L-tyrosyl-[protein] + phosphate</text>
        <dbReference type="Rhea" id="RHEA:10684"/>
        <dbReference type="Rhea" id="RHEA-COMP:10136"/>
        <dbReference type="Rhea" id="RHEA-COMP:20101"/>
        <dbReference type="ChEBI" id="CHEBI:15377"/>
        <dbReference type="ChEBI" id="CHEBI:43474"/>
        <dbReference type="ChEBI" id="CHEBI:46858"/>
        <dbReference type="ChEBI" id="CHEBI:61978"/>
        <dbReference type="EC" id="3.1.3.48"/>
    </reaction>
</comment>
<dbReference type="SUPFAM" id="SSF89550">
    <property type="entry name" value="PHP domain-like"/>
    <property type="match status" value="1"/>
</dbReference>
<comment type="similarity">
    <text evidence="1 5">Belongs to the metallo-dependent hydrolases superfamily. CpsB/CapC family.</text>
</comment>
<evidence type="ECO:0000313" key="7">
    <source>
        <dbReference type="Proteomes" id="UP000215145"/>
    </source>
</evidence>
<accession>A0A229NX26</accession>
<dbReference type="InterPro" id="IPR016667">
    <property type="entry name" value="Caps_polysacc_synth_CpsB/CapC"/>
</dbReference>
<organism evidence="6 7">
    <name type="scientific">Paenibacillus herberti</name>
    <dbReference type="NCBI Taxonomy" id="1619309"/>
    <lineage>
        <taxon>Bacteria</taxon>
        <taxon>Bacillati</taxon>
        <taxon>Bacillota</taxon>
        <taxon>Bacilli</taxon>
        <taxon>Bacillales</taxon>
        <taxon>Paenibacillaceae</taxon>
        <taxon>Paenibacillus</taxon>
    </lineage>
</organism>
<dbReference type="OrthoDB" id="9788539at2"/>
<sequence length="267" mass="29810">MIDIHTHILPGIDDGASHQEHLLELATAAVQEGITDIIATPHHANGVYWNPANEVRVLLEQSQKLLHEQGFPLRLHAGQEIRVHGELLDNLERGELLRLADTPYMLLEMPTNEIPQEMAELIYELSLLGIRPVIAHPERNMEALREPHRLEELIDLGAWTQVTTHSLLGLYGKNIEKGAWSMMKNGLIHLVSSDAHHAQRRGFKLSEAYALIEARMGPAVRHYFEANATRLLAGEELEPAAAGLLAHQQTQDAGPRGLLRSLFGRRG</sequence>
<comment type="caution">
    <text evidence="6">The sequence shown here is derived from an EMBL/GenBank/DDBJ whole genome shotgun (WGS) entry which is preliminary data.</text>
</comment>
<gene>
    <name evidence="6" type="ORF">CGZ75_14465</name>
</gene>
<evidence type="ECO:0000256" key="1">
    <source>
        <dbReference type="ARBA" id="ARBA00005750"/>
    </source>
</evidence>
<dbReference type="InterPro" id="IPR016195">
    <property type="entry name" value="Pol/histidinol_Pase-like"/>
</dbReference>
<dbReference type="PIRSF" id="PIRSF016557">
    <property type="entry name" value="Caps_synth_CpsB"/>
    <property type="match status" value="1"/>
</dbReference>
<protein>
    <recommendedName>
        <fullName evidence="5">Tyrosine-protein phosphatase</fullName>
        <ecNumber evidence="5">3.1.3.48</ecNumber>
    </recommendedName>
</protein>
<reference evidence="6 7" key="1">
    <citation type="submission" date="2017-07" db="EMBL/GenBank/DDBJ databases">
        <title>Paenibacillus herberti R33 genome sequencing and assembly.</title>
        <authorList>
            <person name="Su W."/>
        </authorList>
    </citation>
    <scope>NUCLEOTIDE SEQUENCE [LARGE SCALE GENOMIC DNA]</scope>
    <source>
        <strain evidence="6 7">R33</strain>
    </source>
</reference>
<dbReference type="PANTHER" id="PTHR39181:SF1">
    <property type="entry name" value="TYROSINE-PROTEIN PHOSPHATASE YWQE"/>
    <property type="match status" value="1"/>
</dbReference>
<dbReference type="RefSeq" id="WP_089524991.1">
    <property type="nucleotide sequence ID" value="NZ_NMUQ01000002.1"/>
</dbReference>
<dbReference type="Gene3D" id="3.20.20.140">
    <property type="entry name" value="Metal-dependent hydrolases"/>
    <property type="match status" value="1"/>
</dbReference>
<dbReference type="AlphaFoldDB" id="A0A229NX26"/>
<evidence type="ECO:0000256" key="5">
    <source>
        <dbReference type="PIRNR" id="PIRNR016557"/>
    </source>
</evidence>
<evidence type="ECO:0000256" key="3">
    <source>
        <dbReference type="ARBA" id="ARBA00022912"/>
    </source>
</evidence>
<dbReference type="EMBL" id="NMUQ01000002">
    <property type="protein sequence ID" value="OXM14169.1"/>
    <property type="molecule type" value="Genomic_DNA"/>
</dbReference>
<dbReference type="PANTHER" id="PTHR39181">
    <property type="entry name" value="TYROSINE-PROTEIN PHOSPHATASE YWQE"/>
    <property type="match status" value="1"/>
</dbReference>
<keyword evidence="3 5" id="KW-0904">Protein phosphatase</keyword>
<evidence type="ECO:0000256" key="4">
    <source>
        <dbReference type="ARBA" id="ARBA00051722"/>
    </source>
</evidence>